<evidence type="ECO:0000256" key="2">
    <source>
        <dbReference type="ARBA" id="ARBA00023015"/>
    </source>
</evidence>
<reference evidence="8" key="1">
    <citation type="submission" date="2021-03" db="EMBL/GenBank/DDBJ databases">
        <title>Comparative genomics and phylogenomic investigation of the class Geoglossomycetes provide insights into ecological specialization and systematics.</title>
        <authorList>
            <person name="Melie T."/>
            <person name="Pirro S."/>
            <person name="Miller A.N."/>
            <person name="Quandt A."/>
        </authorList>
    </citation>
    <scope>NUCLEOTIDE SEQUENCE</scope>
    <source>
        <strain evidence="8">CAQ_001_2017</strain>
    </source>
</reference>
<evidence type="ECO:0000259" key="7">
    <source>
        <dbReference type="PROSITE" id="PS51968"/>
    </source>
</evidence>
<dbReference type="EMBL" id="JAGHQM010000017">
    <property type="protein sequence ID" value="KAH0566299.1"/>
    <property type="molecule type" value="Genomic_DNA"/>
</dbReference>
<name>A0A9P8LJ76_9PEZI</name>
<dbReference type="Proteomes" id="UP000750711">
    <property type="component" value="Unassembled WGS sequence"/>
</dbReference>
<accession>A0A9P8LJ76</accession>
<feature type="compositionally biased region" description="Low complexity" evidence="6">
    <location>
        <begin position="506"/>
        <end position="525"/>
    </location>
</feature>
<evidence type="ECO:0000256" key="4">
    <source>
        <dbReference type="ARBA" id="ARBA00023163"/>
    </source>
</evidence>
<keyword evidence="3" id="KW-0238">DNA-binding</keyword>
<dbReference type="Pfam" id="PF04516">
    <property type="entry name" value="CP2"/>
    <property type="match status" value="1"/>
</dbReference>
<dbReference type="GO" id="GO:0000978">
    <property type="term" value="F:RNA polymerase II cis-regulatory region sequence-specific DNA binding"/>
    <property type="evidence" value="ECO:0007669"/>
    <property type="project" value="TreeGrafter"/>
</dbReference>
<evidence type="ECO:0000256" key="3">
    <source>
        <dbReference type="ARBA" id="ARBA00023125"/>
    </source>
</evidence>
<dbReference type="InterPro" id="IPR007604">
    <property type="entry name" value="CP2"/>
</dbReference>
<dbReference type="InterPro" id="IPR057520">
    <property type="entry name" value="GRHL1/CP2_C"/>
</dbReference>
<evidence type="ECO:0000256" key="6">
    <source>
        <dbReference type="SAM" id="MobiDB-lite"/>
    </source>
</evidence>
<protein>
    <recommendedName>
        <fullName evidence="7">Grh/CP2 DB domain-containing protein</fullName>
    </recommendedName>
</protein>
<gene>
    <name evidence="8" type="ORF">GP486_000299</name>
</gene>
<proteinExistence type="predicted"/>
<dbReference type="Pfam" id="PF25416">
    <property type="entry name" value="GRHL1_C"/>
    <property type="match status" value="1"/>
</dbReference>
<sequence>MLYESWGVTQSLSNPSSFASATFAGRSQEHLNFPQHSQDGGIIAPETAMGTGSGSPLPLPTPESRVDVGSTVYSHGFPSQILSDGSYSFGSLTEPQLYPLDQFPHPSSGTEAVGALEDDEDSEMWDASPVMVSPPQAEGLHLSEPLKRFRFHATLNAPTAMVKRVDEIPVTYLNKGQPYSMTIVDTLQTTLGSAPVKYRTTIFISFDDPQQRRMPATCWRLWAEGRGASEAHKHGGILRAIEYVEANQPKSMDTASELESAAFNKFSVLWSPGSSSSASCRLRVRFNFLSTDFSLSKGVKGMANRISAKTEFVDISPVHSFPEISETCFCKVKIFRDHGAERKITNDIKHVRRTIDRLNERMSSVEAGTMAPGKRRGSESAVSGALSRSLPGDVPKYERSLSLSLASSTRELVGAEESLQSQIQALLDMLNSGLPISTLNLRGEEQDDPDFHPVDITTGSRNTRDVSTEESDLLSPLNSFLQAQPGGQIQRPSYSTTTKLTLQLPPTAHNQSRPRLQQPSPQHLPNTTDQPVWIQKKNRQDSASGPINWMEVLDIDPTYGPPPALSPTSVACFYVRRDDGDDDGNQTTTGLVHPYRAVYLLSRDAQELKARIATKFGFETSLVRRVVRVNGSGHSALVDDDLVRQIPEGQVMGLRVEGAAEGGEGASGDAMVLNDQLGGGGDYRRSEAALKRNQRSIGTLSGE</sequence>
<feature type="region of interest" description="Disordered" evidence="6">
    <location>
        <begin position="440"/>
        <end position="474"/>
    </location>
</feature>
<comment type="caution">
    <text evidence="8">The sequence shown here is derived from an EMBL/GenBank/DDBJ whole genome shotgun (WGS) entry which is preliminary data.</text>
</comment>
<keyword evidence="2" id="KW-0805">Transcription regulation</keyword>
<evidence type="ECO:0000313" key="8">
    <source>
        <dbReference type="EMBL" id="KAH0566299.1"/>
    </source>
</evidence>
<dbReference type="GO" id="GO:0001228">
    <property type="term" value="F:DNA-binding transcription activator activity, RNA polymerase II-specific"/>
    <property type="evidence" value="ECO:0007669"/>
    <property type="project" value="TreeGrafter"/>
</dbReference>
<dbReference type="PANTHER" id="PTHR11037">
    <property type="entry name" value="TRANSCRIPTION FACTOR CP2"/>
    <property type="match status" value="1"/>
</dbReference>
<dbReference type="AlphaFoldDB" id="A0A9P8LJ76"/>
<keyword evidence="9" id="KW-1185">Reference proteome</keyword>
<feature type="domain" description="Grh/CP2 DB" evidence="7">
    <location>
        <begin position="147"/>
        <end position="396"/>
    </location>
</feature>
<feature type="region of interest" description="Disordered" evidence="6">
    <location>
        <begin position="365"/>
        <end position="390"/>
    </location>
</feature>
<keyword evidence="5" id="KW-0539">Nucleus</keyword>
<feature type="region of interest" description="Disordered" evidence="6">
    <location>
        <begin position="506"/>
        <end position="531"/>
    </location>
</feature>
<organism evidence="8 9">
    <name type="scientific">Trichoglossum hirsutum</name>
    <dbReference type="NCBI Taxonomy" id="265104"/>
    <lineage>
        <taxon>Eukaryota</taxon>
        <taxon>Fungi</taxon>
        <taxon>Dikarya</taxon>
        <taxon>Ascomycota</taxon>
        <taxon>Pezizomycotina</taxon>
        <taxon>Geoglossomycetes</taxon>
        <taxon>Geoglossales</taxon>
        <taxon>Geoglossaceae</taxon>
        <taxon>Trichoglossum</taxon>
    </lineage>
</organism>
<dbReference type="PROSITE" id="PS51968">
    <property type="entry name" value="GRH_CP2_DB"/>
    <property type="match status" value="1"/>
</dbReference>
<keyword evidence="4" id="KW-0804">Transcription</keyword>
<dbReference type="GO" id="GO:0005634">
    <property type="term" value="C:nucleus"/>
    <property type="evidence" value="ECO:0007669"/>
    <property type="project" value="UniProtKB-SubCell"/>
</dbReference>
<evidence type="ECO:0000313" key="9">
    <source>
        <dbReference type="Proteomes" id="UP000750711"/>
    </source>
</evidence>
<evidence type="ECO:0000256" key="5">
    <source>
        <dbReference type="ARBA" id="ARBA00023242"/>
    </source>
</evidence>
<dbReference type="InterPro" id="IPR040167">
    <property type="entry name" value="TF_CP2-like"/>
</dbReference>
<dbReference type="PANTHER" id="PTHR11037:SF20">
    <property type="entry name" value="PROTEIN GRAINYHEAD"/>
    <property type="match status" value="1"/>
</dbReference>
<evidence type="ECO:0000256" key="1">
    <source>
        <dbReference type="ARBA" id="ARBA00004123"/>
    </source>
</evidence>
<comment type="subcellular location">
    <subcellularLocation>
        <location evidence="1">Nucleus</location>
    </subcellularLocation>
</comment>